<protein>
    <submittedName>
        <fullName evidence="1">Uncharacterized protein</fullName>
    </submittedName>
</protein>
<evidence type="ECO:0000313" key="2">
    <source>
        <dbReference type="Proteomes" id="UP001457282"/>
    </source>
</evidence>
<keyword evidence="2" id="KW-1185">Reference proteome</keyword>
<accession>A0AAW1YSM0</accession>
<sequence>MVSFEQQGPTEVLCDNIPAIKFSKNPILHGRSKHIDVRYHFSRDLYKDGVIDIVHCKSEDQIADVPAVSQLLCRDAPEAPGDLKAKAKVRCGRRVPTEYPPTLKLVLRESKQSQFERGSERTCSGRPAITGQAGTDTASTCRYQVRRCL</sequence>
<evidence type="ECO:0000313" key="1">
    <source>
        <dbReference type="EMBL" id="KAK9951499.1"/>
    </source>
</evidence>
<gene>
    <name evidence="1" type="ORF">M0R45_006937</name>
</gene>
<dbReference type="CDD" id="cd09272">
    <property type="entry name" value="RNase_HI_RT_Ty1"/>
    <property type="match status" value="1"/>
</dbReference>
<organism evidence="1 2">
    <name type="scientific">Rubus argutus</name>
    <name type="common">Southern blackberry</name>
    <dbReference type="NCBI Taxonomy" id="59490"/>
    <lineage>
        <taxon>Eukaryota</taxon>
        <taxon>Viridiplantae</taxon>
        <taxon>Streptophyta</taxon>
        <taxon>Embryophyta</taxon>
        <taxon>Tracheophyta</taxon>
        <taxon>Spermatophyta</taxon>
        <taxon>Magnoliopsida</taxon>
        <taxon>eudicotyledons</taxon>
        <taxon>Gunneridae</taxon>
        <taxon>Pentapetalae</taxon>
        <taxon>rosids</taxon>
        <taxon>fabids</taxon>
        <taxon>Rosales</taxon>
        <taxon>Rosaceae</taxon>
        <taxon>Rosoideae</taxon>
        <taxon>Rosoideae incertae sedis</taxon>
        <taxon>Rubus</taxon>
    </lineage>
</organism>
<dbReference type="EMBL" id="JBEDUW010000001">
    <property type="protein sequence ID" value="KAK9951499.1"/>
    <property type="molecule type" value="Genomic_DNA"/>
</dbReference>
<dbReference type="AlphaFoldDB" id="A0AAW1YSM0"/>
<proteinExistence type="predicted"/>
<name>A0AAW1YSM0_RUBAR</name>
<dbReference type="Proteomes" id="UP001457282">
    <property type="component" value="Unassembled WGS sequence"/>
</dbReference>
<reference evidence="1 2" key="1">
    <citation type="journal article" date="2023" name="G3 (Bethesda)">
        <title>A chromosome-length genome assembly and annotation of blackberry (Rubus argutus, cv. 'Hillquist').</title>
        <authorList>
            <person name="Bruna T."/>
            <person name="Aryal R."/>
            <person name="Dudchenko O."/>
            <person name="Sargent D.J."/>
            <person name="Mead D."/>
            <person name="Buti M."/>
            <person name="Cavallini A."/>
            <person name="Hytonen T."/>
            <person name="Andres J."/>
            <person name="Pham M."/>
            <person name="Weisz D."/>
            <person name="Mascagni F."/>
            <person name="Usai G."/>
            <person name="Natali L."/>
            <person name="Bassil N."/>
            <person name="Fernandez G.E."/>
            <person name="Lomsadze A."/>
            <person name="Armour M."/>
            <person name="Olukolu B."/>
            <person name="Poorten T."/>
            <person name="Britton C."/>
            <person name="Davik J."/>
            <person name="Ashrafi H."/>
            <person name="Aiden E.L."/>
            <person name="Borodovsky M."/>
            <person name="Worthington M."/>
        </authorList>
    </citation>
    <scope>NUCLEOTIDE SEQUENCE [LARGE SCALE GENOMIC DNA]</scope>
    <source>
        <strain evidence="1">PI 553951</strain>
    </source>
</reference>
<comment type="caution">
    <text evidence="1">The sequence shown here is derived from an EMBL/GenBank/DDBJ whole genome shotgun (WGS) entry which is preliminary data.</text>
</comment>